<reference evidence="1" key="2">
    <citation type="submission" date="2023-06" db="EMBL/GenBank/DDBJ databases">
        <authorList>
            <person name="Ma L."/>
            <person name="Liu K.-W."/>
            <person name="Li Z."/>
            <person name="Hsiao Y.-Y."/>
            <person name="Qi Y."/>
            <person name="Fu T."/>
            <person name="Tang G."/>
            <person name="Zhang D."/>
            <person name="Sun W.-H."/>
            <person name="Liu D.-K."/>
            <person name="Li Y."/>
            <person name="Chen G.-Z."/>
            <person name="Liu X.-D."/>
            <person name="Liao X.-Y."/>
            <person name="Jiang Y.-T."/>
            <person name="Yu X."/>
            <person name="Hao Y."/>
            <person name="Huang J."/>
            <person name="Zhao X.-W."/>
            <person name="Ke S."/>
            <person name="Chen Y.-Y."/>
            <person name="Wu W.-L."/>
            <person name="Hsu J.-L."/>
            <person name="Lin Y.-F."/>
            <person name="Huang M.-D."/>
            <person name="Li C.-Y."/>
            <person name="Huang L."/>
            <person name="Wang Z.-W."/>
            <person name="Zhao X."/>
            <person name="Zhong W.-Y."/>
            <person name="Peng D.-H."/>
            <person name="Ahmad S."/>
            <person name="Lan S."/>
            <person name="Zhang J.-S."/>
            <person name="Tsai W.-C."/>
            <person name="Van De Peer Y."/>
            <person name="Liu Z.-J."/>
        </authorList>
    </citation>
    <scope>NUCLEOTIDE SEQUENCE</scope>
    <source>
        <strain evidence="1">CP</strain>
        <tissue evidence="1">Leaves</tissue>
    </source>
</reference>
<evidence type="ECO:0000313" key="2">
    <source>
        <dbReference type="Proteomes" id="UP001180020"/>
    </source>
</evidence>
<proteinExistence type="predicted"/>
<dbReference type="EMBL" id="JAUJYO010000009">
    <property type="protein sequence ID" value="KAK1307601.1"/>
    <property type="molecule type" value="Genomic_DNA"/>
</dbReference>
<accession>A0AAV9E2F3</accession>
<keyword evidence="2" id="KW-1185">Reference proteome</keyword>
<name>A0AAV9E2F3_ACOCL</name>
<dbReference type="AlphaFoldDB" id="A0AAV9E2F3"/>
<evidence type="ECO:0000313" key="1">
    <source>
        <dbReference type="EMBL" id="KAK1307601.1"/>
    </source>
</evidence>
<gene>
    <name evidence="1" type="ORF">QJS10_CPA09g01814</name>
</gene>
<protein>
    <recommendedName>
        <fullName evidence="3">Peptidase A2 domain-containing protein</fullName>
    </recommendedName>
</protein>
<organism evidence="1 2">
    <name type="scientific">Acorus calamus</name>
    <name type="common">Sweet flag</name>
    <dbReference type="NCBI Taxonomy" id="4465"/>
    <lineage>
        <taxon>Eukaryota</taxon>
        <taxon>Viridiplantae</taxon>
        <taxon>Streptophyta</taxon>
        <taxon>Embryophyta</taxon>
        <taxon>Tracheophyta</taxon>
        <taxon>Spermatophyta</taxon>
        <taxon>Magnoliopsida</taxon>
        <taxon>Liliopsida</taxon>
        <taxon>Acoraceae</taxon>
        <taxon>Acorus</taxon>
    </lineage>
</organism>
<dbReference type="Proteomes" id="UP001180020">
    <property type="component" value="Unassembled WGS sequence"/>
</dbReference>
<comment type="caution">
    <text evidence="1">The sequence shown here is derived from an EMBL/GenBank/DDBJ whole genome shotgun (WGS) entry which is preliminary data.</text>
</comment>
<reference evidence="1" key="1">
    <citation type="journal article" date="2023" name="Nat. Commun.">
        <title>Diploid and tetraploid genomes of Acorus and the evolution of monocots.</title>
        <authorList>
            <person name="Ma L."/>
            <person name="Liu K.W."/>
            <person name="Li Z."/>
            <person name="Hsiao Y.Y."/>
            <person name="Qi Y."/>
            <person name="Fu T."/>
            <person name="Tang G.D."/>
            <person name="Zhang D."/>
            <person name="Sun W.H."/>
            <person name="Liu D.K."/>
            <person name="Li Y."/>
            <person name="Chen G.Z."/>
            <person name="Liu X.D."/>
            <person name="Liao X.Y."/>
            <person name="Jiang Y.T."/>
            <person name="Yu X."/>
            <person name="Hao Y."/>
            <person name="Huang J."/>
            <person name="Zhao X.W."/>
            <person name="Ke S."/>
            <person name="Chen Y.Y."/>
            <person name="Wu W.L."/>
            <person name="Hsu J.L."/>
            <person name="Lin Y.F."/>
            <person name="Huang M.D."/>
            <person name="Li C.Y."/>
            <person name="Huang L."/>
            <person name="Wang Z.W."/>
            <person name="Zhao X."/>
            <person name="Zhong W.Y."/>
            <person name="Peng D.H."/>
            <person name="Ahmad S."/>
            <person name="Lan S."/>
            <person name="Zhang J.S."/>
            <person name="Tsai W.C."/>
            <person name="Van de Peer Y."/>
            <person name="Liu Z.J."/>
        </authorList>
    </citation>
    <scope>NUCLEOTIDE SEQUENCE</scope>
    <source>
        <strain evidence="1">CP</strain>
    </source>
</reference>
<evidence type="ECO:0008006" key="3">
    <source>
        <dbReference type="Google" id="ProtNLM"/>
    </source>
</evidence>
<sequence>MDTGTPMTILFKDVYDELVSKLIEKITLSVELQDSQNLCYLGTIQELENRKLVPMREGSLPWP</sequence>